<reference evidence="2" key="3">
    <citation type="journal article" date="2017" name="Nature">
        <title>Genome sequence of the progenitor of the wheat D genome Aegilops tauschii.</title>
        <authorList>
            <person name="Luo M.C."/>
            <person name="Gu Y.Q."/>
            <person name="Puiu D."/>
            <person name="Wang H."/>
            <person name="Twardziok S.O."/>
            <person name="Deal K.R."/>
            <person name="Huo N."/>
            <person name="Zhu T."/>
            <person name="Wang L."/>
            <person name="Wang Y."/>
            <person name="McGuire P.E."/>
            <person name="Liu S."/>
            <person name="Long H."/>
            <person name="Ramasamy R.K."/>
            <person name="Rodriguez J.C."/>
            <person name="Van S.L."/>
            <person name="Yuan L."/>
            <person name="Wang Z."/>
            <person name="Xia Z."/>
            <person name="Xiao L."/>
            <person name="Anderson O.D."/>
            <person name="Ouyang S."/>
            <person name="Liang Y."/>
            <person name="Zimin A.V."/>
            <person name="Pertea G."/>
            <person name="Qi P."/>
            <person name="Bennetzen J.L."/>
            <person name="Dai X."/>
            <person name="Dawson M.W."/>
            <person name="Muller H.G."/>
            <person name="Kugler K."/>
            <person name="Rivarola-Duarte L."/>
            <person name="Spannagl M."/>
            <person name="Mayer K.F.X."/>
            <person name="Lu F.H."/>
            <person name="Bevan M.W."/>
            <person name="Leroy P."/>
            <person name="Li P."/>
            <person name="You F.M."/>
            <person name="Sun Q."/>
            <person name="Liu Z."/>
            <person name="Lyons E."/>
            <person name="Wicker T."/>
            <person name="Salzberg S.L."/>
            <person name="Devos K.M."/>
            <person name="Dvorak J."/>
        </authorList>
    </citation>
    <scope>NUCLEOTIDE SEQUENCE [LARGE SCALE GENOMIC DNA]</scope>
    <source>
        <strain evidence="2">cv. AL8/78</strain>
    </source>
</reference>
<keyword evidence="1" id="KW-0472">Membrane</keyword>
<evidence type="ECO:0000256" key="1">
    <source>
        <dbReference type="SAM" id="Phobius"/>
    </source>
</evidence>
<dbReference type="AlphaFoldDB" id="A0A453I0J5"/>
<keyword evidence="3" id="KW-1185">Reference proteome</keyword>
<keyword evidence="1" id="KW-1133">Transmembrane helix</keyword>
<dbReference type="EnsemblPlants" id="AET4Gv20387100.12">
    <property type="protein sequence ID" value="AET4Gv20387100.12"/>
    <property type="gene ID" value="AET4Gv20387100"/>
</dbReference>
<proteinExistence type="predicted"/>
<reference evidence="3" key="1">
    <citation type="journal article" date="2014" name="Science">
        <title>Ancient hybridizations among the ancestral genomes of bread wheat.</title>
        <authorList>
            <consortium name="International Wheat Genome Sequencing Consortium,"/>
            <person name="Marcussen T."/>
            <person name="Sandve S.R."/>
            <person name="Heier L."/>
            <person name="Spannagl M."/>
            <person name="Pfeifer M."/>
            <person name="Jakobsen K.S."/>
            <person name="Wulff B.B."/>
            <person name="Steuernagel B."/>
            <person name="Mayer K.F."/>
            <person name="Olsen O.A."/>
        </authorList>
    </citation>
    <scope>NUCLEOTIDE SEQUENCE [LARGE SCALE GENOMIC DNA]</scope>
    <source>
        <strain evidence="3">cv. AL8/78</strain>
    </source>
</reference>
<dbReference type="Gramene" id="AET4Gv20387100.12">
    <property type="protein sequence ID" value="AET4Gv20387100.12"/>
    <property type="gene ID" value="AET4Gv20387100"/>
</dbReference>
<name>A0A453I0J5_AEGTS</name>
<reference evidence="2" key="4">
    <citation type="submission" date="2019-03" db="UniProtKB">
        <authorList>
            <consortium name="EnsemblPlants"/>
        </authorList>
    </citation>
    <scope>IDENTIFICATION</scope>
</reference>
<dbReference type="Proteomes" id="UP000015105">
    <property type="component" value="Chromosome 4D"/>
</dbReference>
<sequence>CNPCNIMHPMQMLMQPLLKLAMVILFWIMRRMAQRKKMEVNKMDEGNVTIEDKMGEESADEAKDKMVETTAEVAIENIVEVNANVAKYKMDEENALSKGVEQD</sequence>
<protein>
    <submittedName>
        <fullName evidence="2">Uncharacterized protein</fullName>
    </submittedName>
</protein>
<evidence type="ECO:0000313" key="2">
    <source>
        <dbReference type="EnsemblPlants" id="AET4Gv20387100.12"/>
    </source>
</evidence>
<evidence type="ECO:0000313" key="3">
    <source>
        <dbReference type="Proteomes" id="UP000015105"/>
    </source>
</evidence>
<reference evidence="3" key="2">
    <citation type="journal article" date="2017" name="Nat. Plants">
        <title>The Aegilops tauschii genome reveals multiple impacts of transposons.</title>
        <authorList>
            <person name="Zhao G."/>
            <person name="Zou C."/>
            <person name="Li K."/>
            <person name="Wang K."/>
            <person name="Li T."/>
            <person name="Gao L."/>
            <person name="Zhang X."/>
            <person name="Wang H."/>
            <person name="Yang Z."/>
            <person name="Liu X."/>
            <person name="Jiang W."/>
            <person name="Mao L."/>
            <person name="Kong X."/>
            <person name="Jiao Y."/>
            <person name="Jia J."/>
        </authorList>
    </citation>
    <scope>NUCLEOTIDE SEQUENCE [LARGE SCALE GENOMIC DNA]</scope>
    <source>
        <strain evidence="3">cv. AL8/78</strain>
    </source>
</reference>
<organism evidence="2 3">
    <name type="scientific">Aegilops tauschii subsp. strangulata</name>
    <name type="common">Goatgrass</name>
    <dbReference type="NCBI Taxonomy" id="200361"/>
    <lineage>
        <taxon>Eukaryota</taxon>
        <taxon>Viridiplantae</taxon>
        <taxon>Streptophyta</taxon>
        <taxon>Embryophyta</taxon>
        <taxon>Tracheophyta</taxon>
        <taxon>Spermatophyta</taxon>
        <taxon>Magnoliopsida</taxon>
        <taxon>Liliopsida</taxon>
        <taxon>Poales</taxon>
        <taxon>Poaceae</taxon>
        <taxon>BOP clade</taxon>
        <taxon>Pooideae</taxon>
        <taxon>Triticodae</taxon>
        <taxon>Triticeae</taxon>
        <taxon>Triticinae</taxon>
        <taxon>Aegilops</taxon>
    </lineage>
</organism>
<keyword evidence="1" id="KW-0812">Transmembrane</keyword>
<feature type="transmembrane region" description="Helical" evidence="1">
    <location>
        <begin position="12"/>
        <end position="29"/>
    </location>
</feature>
<reference evidence="2" key="5">
    <citation type="journal article" date="2021" name="G3 (Bethesda)">
        <title>Aegilops tauschii genome assembly Aet v5.0 features greater sequence contiguity and improved annotation.</title>
        <authorList>
            <person name="Wang L."/>
            <person name="Zhu T."/>
            <person name="Rodriguez J.C."/>
            <person name="Deal K.R."/>
            <person name="Dubcovsky J."/>
            <person name="McGuire P.E."/>
            <person name="Lux T."/>
            <person name="Spannagl M."/>
            <person name="Mayer K.F.X."/>
            <person name="Baldrich P."/>
            <person name="Meyers B.C."/>
            <person name="Huo N."/>
            <person name="Gu Y.Q."/>
            <person name="Zhou H."/>
            <person name="Devos K.M."/>
            <person name="Bennetzen J.L."/>
            <person name="Unver T."/>
            <person name="Budak H."/>
            <person name="Gulick P.J."/>
            <person name="Galiba G."/>
            <person name="Kalapos B."/>
            <person name="Nelson D.R."/>
            <person name="Li P."/>
            <person name="You F.M."/>
            <person name="Luo M.C."/>
            <person name="Dvorak J."/>
        </authorList>
    </citation>
    <scope>NUCLEOTIDE SEQUENCE [LARGE SCALE GENOMIC DNA]</scope>
    <source>
        <strain evidence="2">cv. AL8/78</strain>
    </source>
</reference>
<accession>A0A453I0J5</accession>